<dbReference type="Proteomes" id="UP000003022">
    <property type="component" value="Unassembled WGS sequence"/>
</dbReference>
<reference evidence="3 4" key="1">
    <citation type="journal article" date="2011" name="J. Bacteriol.">
        <title>Draft genome sequence of the marine bacterium Streptomyces griseoaurantiacus M045, which produces novel manumycin-type antibiotics with a pABA core component.</title>
        <authorList>
            <person name="Li F."/>
            <person name="Jiang P."/>
            <person name="Zheng H."/>
            <person name="Wang S."/>
            <person name="Zhao G."/>
            <person name="Qin S."/>
            <person name="Liu Z."/>
        </authorList>
    </citation>
    <scope>NUCLEOTIDE SEQUENCE [LARGE SCALE GENOMIC DNA]</scope>
    <source>
        <strain evidence="3 4">M045</strain>
    </source>
</reference>
<dbReference type="eggNOG" id="COG4403">
    <property type="taxonomic scope" value="Bacteria"/>
</dbReference>
<evidence type="ECO:0000259" key="2">
    <source>
        <dbReference type="Pfam" id="PF13575"/>
    </source>
</evidence>
<evidence type="ECO:0000313" key="3">
    <source>
        <dbReference type="EMBL" id="EGG43199.1"/>
    </source>
</evidence>
<dbReference type="STRING" id="996637.SGM_6339"/>
<organism evidence="3 4">
    <name type="scientific">Streptomyces griseoaurantiacus M045</name>
    <dbReference type="NCBI Taxonomy" id="996637"/>
    <lineage>
        <taxon>Bacteria</taxon>
        <taxon>Bacillati</taxon>
        <taxon>Actinomycetota</taxon>
        <taxon>Actinomycetes</taxon>
        <taxon>Kitasatosporales</taxon>
        <taxon>Streptomycetaceae</taxon>
        <taxon>Streptomyces</taxon>
        <taxon>Streptomyces aurantiacus group</taxon>
    </lineage>
</organism>
<dbReference type="InterPro" id="IPR046732">
    <property type="entry name" value="DUF6624"/>
</dbReference>
<feature type="region of interest" description="Disordered" evidence="1">
    <location>
        <begin position="797"/>
        <end position="826"/>
    </location>
</feature>
<feature type="compositionally biased region" description="Gly residues" evidence="1">
    <location>
        <begin position="1"/>
        <end position="11"/>
    </location>
</feature>
<keyword evidence="4" id="KW-1185">Reference proteome</keyword>
<comment type="caution">
    <text evidence="3">The sequence shown here is derived from an EMBL/GenBank/DDBJ whole genome shotgun (WGS) entry which is preliminary data.</text>
</comment>
<evidence type="ECO:0000256" key="1">
    <source>
        <dbReference type="SAM" id="MobiDB-lite"/>
    </source>
</evidence>
<dbReference type="Pfam" id="PF13575">
    <property type="entry name" value="DUF4135"/>
    <property type="match status" value="1"/>
</dbReference>
<evidence type="ECO:0000313" key="4">
    <source>
        <dbReference type="Proteomes" id="UP000003022"/>
    </source>
</evidence>
<name>F3NTN9_9ACTN</name>
<feature type="region of interest" description="Disordered" evidence="1">
    <location>
        <begin position="1"/>
        <end position="40"/>
    </location>
</feature>
<feature type="compositionally biased region" description="Basic and acidic residues" evidence="1">
    <location>
        <begin position="797"/>
        <end position="811"/>
    </location>
</feature>
<dbReference type="EMBL" id="AEYX01000046">
    <property type="protein sequence ID" value="EGG43199.1"/>
    <property type="molecule type" value="Genomic_DNA"/>
</dbReference>
<dbReference type="AlphaFoldDB" id="F3NTN9"/>
<protein>
    <recommendedName>
        <fullName evidence="2">Lantibiotic biosynthesis protein dehydration domain-containing protein</fullName>
    </recommendedName>
</protein>
<proteinExistence type="predicted"/>
<sequence>MPLGDVRGGTAHGRSDTMTEPLWEAARPTGPRKPGPNGSVATEKVVEAVRAGTTRRLFPAVMSLTDDGLLVHERYLEGDGDAALLAATLARPAFSALTELLDALDTWCGRATRRHGDLLAPGLLDVTDGDLFGPFVTEAFTACAAGVPYAAAEQHARWTDFLDHFLQRLARDVTGPWFDRPSLRPPVTGIEAQTGETHNGRRRVLRVRMSGGGTLAYKPRPPGGELLLLASDNSVFAFLNSLPPVTGPVDLPVLRCTAGTGRDRSEYTWQEWVEQPSQWGVIRSIPGRRLSGTRLGRRQAERYWRRAGALAAAAHRFGIADLGEGNVLSGTRPGQREPMLYPVDLEIFLAPLPGLYDTGLIADTEAGDHHHPGLEDQARWCGIDGPVTHFTATAGGGLRLERRSRPCARTRTRTVVADSRGRTGYGPYLSSFLRGMFDAWALMCRHHEAIRAFLTSGEQDGHVRVLLKPTAAYTEALADRLTGTAPPSGTRTGAPHDEAAPDTVFGPDEVAQLDVLDVPYFFRRVSGGPLLRTGPPHTAVTIGAHPQRPPSSAVRDGRGGDLAGLGVALRDAVEYVYGHVDPHDTYDTDGVRVRLSGRHTGEVGFDWPEAARRVVYLWDHGTVRIRVEPLPRPAPDADVRRRLLRIDRTDAVLRARWAASRFTDRETEDRLRVLTTAAIRWLEDVVKCHGWPGRALVGPAGAAAACRLVQHAEGPTAFQHECLRLIEQAAREGDLPRRQVAYVTDALRIRDGRPQLYGTKFRLREGSLEPCPMEHPDRVDALRRGLRMEPLARYAARVRDRYQPRTGRADPRGISSPPGTGNERPG</sequence>
<dbReference type="InterPro" id="IPR025410">
    <property type="entry name" value="Lant_dehyd"/>
</dbReference>
<accession>F3NTN9</accession>
<dbReference type="Pfam" id="PF20329">
    <property type="entry name" value="DUF6624"/>
    <property type="match status" value="1"/>
</dbReference>
<gene>
    <name evidence="3" type="ORF">SGM_6339</name>
</gene>
<feature type="domain" description="Lantibiotic biosynthesis protein dehydration" evidence="2">
    <location>
        <begin position="152"/>
        <end position="521"/>
    </location>
</feature>